<sequence>MRKILAQSGRPSRKMAKVEPPDNGAEIRRNEAESQSASSQQNDVERRLLRSKYLQVINKINDIKDDISSADSDKFNTIINEVENLHQYVNKPREQVADASALLDITNTLVTSVKSQSNQGISLAEFITCMITDFGKSSMTLASEENELVSINWQDLGLQVSPILRMCKGVCTMLGPMNTEIKLRKPVVQRKRAARPTQTAQPEEINDASADEKTDTDKNMAIMFGVLRRKKQVKLENLILNRESFAQTVENLFALSFLVKDGRAEMSVDESGCHFVSPKNAPAARSVMSGEAAYSHFVFRLDFKDWKIMSDVVPLGEEVMPHREVSEAIASQTQSDHSQRLPKTPIRKSPGNTDLPEEDTVVEDSPEIDDATQSLGIRRCRRKLN</sequence>
<keyword evidence="3 7" id="KW-0227">DNA damage</keyword>
<name>A0AAV5HZ88_9ROSI</name>
<dbReference type="AlphaFoldDB" id="A0AAV5HZ88"/>
<feature type="region of interest" description="Disordered" evidence="8">
    <location>
        <begin position="328"/>
        <end position="374"/>
    </location>
</feature>
<comment type="caution">
    <text evidence="10">The sequence shown here is derived from an EMBL/GenBank/DDBJ whole genome shotgun (WGS) entry which is preliminary data.</text>
</comment>
<keyword evidence="4 7" id="KW-0233">DNA recombination</keyword>
<evidence type="ECO:0000313" key="10">
    <source>
        <dbReference type="EMBL" id="GKU94162.1"/>
    </source>
</evidence>
<evidence type="ECO:0000256" key="5">
    <source>
        <dbReference type="ARBA" id="ARBA00023204"/>
    </source>
</evidence>
<evidence type="ECO:0000259" key="9">
    <source>
        <dbReference type="Pfam" id="PF08743"/>
    </source>
</evidence>
<gene>
    <name evidence="10" type="ORF">SLEP1_g7690</name>
</gene>
<reference evidence="10 11" key="1">
    <citation type="journal article" date="2021" name="Commun. Biol.">
        <title>The genome of Shorea leprosula (Dipterocarpaceae) highlights the ecological relevance of drought in aseasonal tropical rainforests.</title>
        <authorList>
            <person name="Ng K.K.S."/>
            <person name="Kobayashi M.J."/>
            <person name="Fawcett J.A."/>
            <person name="Hatakeyama M."/>
            <person name="Paape T."/>
            <person name="Ng C.H."/>
            <person name="Ang C.C."/>
            <person name="Tnah L.H."/>
            <person name="Lee C.T."/>
            <person name="Nishiyama T."/>
            <person name="Sese J."/>
            <person name="O'Brien M.J."/>
            <person name="Copetti D."/>
            <person name="Mohd Noor M.I."/>
            <person name="Ong R.C."/>
            <person name="Putra M."/>
            <person name="Sireger I.Z."/>
            <person name="Indrioko S."/>
            <person name="Kosugi Y."/>
            <person name="Izuno A."/>
            <person name="Isagi Y."/>
            <person name="Lee S.L."/>
            <person name="Shimizu K.K."/>
        </authorList>
    </citation>
    <scope>NUCLEOTIDE SEQUENCE [LARGE SCALE GENOMIC DNA]</scope>
    <source>
        <strain evidence="10">214</strain>
    </source>
</reference>
<comment type="similarity">
    <text evidence="2 7">Belongs to the NSE4 family.</text>
</comment>
<accession>A0AAV5HZ88</accession>
<evidence type="ECO:0000256" key="8">
    <source>
        <dbReference type="SAM" id="MobiDB-lite"/>
    </source>
</evidence>
<dbReference type="GO" id="GO:0030915">
    <property type="term" value="C:Smc5-Smc6 complex"/>
    <property type="evidence" value="ECO:0007669"/>
    <property type="project" value="UniProtKB-UniRule"/>
</dbReference>
<proteinExistence type="inferred from homology"/>
<keyword evidence="11" id="KW-1185">Reference proteome</keyword>
<keyword evidence="6 7" id="KW-0539">Nucleus</keyword>
<comment type="subcellular location">
    <subcellularLocation>
        <location evidence="1 7">Nucleus</location>
    </subcellularLocation>
</comment>
<organism evidence="10 11">
    <name type="scientific">Rubroshorea leprosula</name>
    <dbReference type="NCBI Taxonomy" id="152421"/>
    <lineage>
        <taxon>Eukaryota</taxon>
        <taxon>Viridiplantae</taxon>
        <taxon>Streptophyta</taxon>
        <taxon>Embryophyta</taxon>
        <taxon>Tracheophyta</taxon>
        <taxon>Spermatophyta</taxon>
        <taxon>Magnoliopsida</taxon>
        <taxon>eudicotyledons</taxon>
        <taxon>Gunneridae</taxon>
        <taxon>Pentapetalae</taxon>
        <taxon>rosids</taxon>
        <taxon>malvids</taxon>
        <taxon>Malvales</taxon>
        <taxon>Dipterocarpaceae</taxon>
        <taxon>Rubroshorea</taxon>
    </lineage>
</organism>
<evidence type="ECO:0000313" key="11">
    <source>
        <dbReference type="Proteomes" id="UP001054252"/>
    </source>
</evidence>
<evidence type="ECO:0000256" key="4">
    <source>
        <dbReference type="ARBA" id="ARBA00023172"/>
    </source>
</evidence>
<dbReference type="PANTHER" id="PTHR16140:SF0">
    <property type="entry name" value="NON-STRUCTURAL MAINTENANCE OF CHROMOSOMES ELEMENT 4"/>
    <property type="match status" value="1"/>
</dbReference>
<dbReference type="InterPro" id="IPR027786">
    <property type="entry name" value="Nse4/EID"/>
</dbReference>
<feature type="domain" description="Non-structural maintenance of chromosome element 4 C-terminal" evidence="9">
    <location>
        <begin position="233"/>
        <end position="320"/>
    </location>
</feature>
<evidence type="ECO:0000256" key="2">
    <source>
        <dbReference type="ARBA" id="ARBA00008997"/>
    </source>
</evidence>
<feature type="region of interest" description="Disordered" evidence="8">
    <location>
        <begin position="1"/>
        <end position="44"/>
    </location>
</feature>
<dbReference type="Proteomes" id="UP001054252">
    <property type="component" value="Unassembled WGS sequence"/>
</dbReference>
<feature type="compositionally biased region" description="Basic and acidic residues" evidence="8">
    <location>
        <begin position="16"/>
        <end position="32"/>
    </location>
</feature>
<evidence type="ECO:0000256" key="1">
    <source>
        <dbReference type="ARBA" id="ARBA00004123"/>
    </source>
</evidence>
<evidence type="ECO:0000256" key="6">
    <source>
        <dbReference type="ARBA" id="ARBA00023242"/>
    </source>
</evidence>
<dbReference type="GO" id="GO:0006281">
    <property type="term" value="P:DNA repair"/>
    <property type="evidence" value="ECO:0007669"/>
    <property type="project" value="UniProtKB-UniRule"/>
</dbReference>
<dbReference type="EMBL" id="BPVZ01000007">
    <property type="protein sequence ID" value="GKU94162.1"/>
    <property type="molecule type" value="Genomic_DNA"/>
</dbReference>
<evidence type="ECO:0000256" key="7">
    <source>
        <dbReference type="RuleBase" id="RU365071"/>
    </source>
</evidence>
<feature type="region of interest" description="Disordered" evidence="8">
    <location>
        <begin position="186"/>
        <end position="212"/>
    </location>
</feature>
<dbReference type="Pfam" id="PF08743">
    <property type="entry name" value="Nse4_C"/>
    <property type="match status" value="1"/>
</dbReference>
<feature type="compositionally biased region" description="Acidic residues" evidence="8">
    <location>
        <begin position="355"/>
        <end position="370"/>
    </location>
</feature>
<keyword evidence="5 7" id="KW-0234">DNA repair</keyword>
<protein>
    <recommendedName>
        <fullName evidence="7">Non-structural maintenance of chromosomes element 4</fullName>
    </recommendedName>
</protein>
<dbReference type="GO" id="GO:0006310">
    <property type="term" value="P:DNA recombination"/>
    <property type="evidence" value="ECO:0007669"/>
    <property type="project" value="UniProtKB-UniRule"/>
</dbReference>
<dbReference type="PANTHER" id="PTHR16140">
    <property type="entry name" value="NON-STRUCTURAL MAINTENANCE OF CHROMOSOMES ELEMENT 4"/>
    <property type="match status" value="1"/>
</dbReference>
<dbReference type="GO" id="GO:0005634">
    <property type="term" value="C:nucleus"/>
    <property type="evidence" value="ECO:0007669"/>
    <property type="project" value="UniProtKB-SubCell"/>
</dbReference>
<comment type="function">
    <text evidence="7">Component of the SMC5-SMC6 complex, that promotes sister chromatid alignment after DNA damage and facilitates double-stranded DNA breaks (DSBs) repair via homologous recombination between sister chromatids.</text>
</comment>
<dbReference type="InterPro" id="IPR014854">
    <property type="entry name" value="Nse4_C"/>
</dbReference>
<evidence type="ECO:0000256" key="3">
    <source>
        <dbReference type="ARBA" id="ARBA00022763"/>
    </source>
</evidence>
<comment type="subunit">
    <text evidence="7">Component of the SMC5-SMC6 complex.</text>
</comment>